<accession>A0A2S3UKZ9</accession>
<dbReference type="Gene3D" id="1.10.10.10">
    <property type="entry name" value="Winged helix-like DNA-binding domain superfamily/Winged helix DNA-binding domain"/>
    <property type="match status" value="1"/>
</dbReference>
<dbReference type="EMBL" id="PPCN01000015">
    <property type="protein sequence ID" value="POF28240.1"/>
    <property type="molecule type" value="Genomic_DNA"/>
</dbReference>
<proteinExistence type="predicted"/>
<dbReference type="GO" id="GO:0003677">
    <property type="term" value="F:DNA binding"/>
    <property type="evidence" value="ECO:0007669"/>
    <property type="project" value="InterPro"/>
</dbReference>
<keyword evidence="2" id="KW-1185">Reference proteome</keyword>
<dbReference type="GO" id="GO:0006355">
    <property type="term" value="P:regulation of DNA-templated transcription"/>
    <property type="evidence" value="ECO:0007669"/>
    <property type="project" value="InterPro"/>
</dbReference>
<reference evidence="1 2" key="1">
    <citation type="submission" date="2018-01" db="EMBL/GenBank/DDBJ databases">
        <title>Genomic Encyclopedia of Archaeal and Bacterial Type Strains, Phase II (KMG-II): from individual species to whole genera.</title>
        <authorList>
            <person name="Goeker M."/>
        </authorList>
    </citation>
    <scope>NUCLEOTIDE SEQUENCE [LARGE SCALE GENOMIC DNA]</scope>
    <source>
        <strain evidence="1 2">DSM 17023</strain>
    </source>
</reference>
<protein>
    <submittedName>
        <fullName evidence="1">TolB-like protein</fullName>
    </submittedName>
</protein>
<dbReference type="Gene3D" id="1.25.40.10">
    <property type="entry name" value="Tetratricopeptide repeat domain"/>
    <property type="match status" value="1"/>
</dbReference>
<evidence type="ECO:0000313" key="2">
    <source>
        <dbReference type="Proteomes" id="UP000236959"/>
    </source>
</evidence>
<dbReference type="OrthoDB" id="9807521at2"/>
<comment type="caution">
    <text evidence="1">The sequence shown here is derived from an EMBL/GenBank/DDBJ whole genome shotgun (WGS) entry which is preliminary data.</text>
</comment>
<dbReference type="SUPFAM" id="SSF46894">
    <property type="entry name" value="C-terminal effector domain of the bipartite response regulators"/>
    <property type="match status" value="1"/>
</dbReference>
<dbReference type="Proteomes" id="UP000236959">
    <property type="component" value="Unassembled WGS sequence"/>
</dbReference>
<dbReference type="SUPFAM" id="SSF48452">
    <property type="entry name" value="TPR-like"/>
    <property type="match status" value="1"/>
</dbReference>
<dbReference type="RefSeq" id="WP_103225061.1">
    <property type="nucleotide sequence ID" value="NZ_PPCN01000015.1"/>
</dbReference>
<evidence type="ECO:0000313" key="1">
    <source>
        <dbReference type="EMBL" id="POF28240.1"/>
    </source>
</evidence>
<name>A0A2S3UKZ9_9HYPH</name>
<sequence>MCAKILEINLFGSCFVRSAEPGAFEITGKKHRAIFALLATAPHGCRSRTFLQETLWGVACYDTGRQSLRRALSDIKAAMGPYYGQLITTNNSEVTLDLGKVAFAGRPGQGTFLEGLDVQSPDFIDWCNGIRASPDQIYSLFRPSSSSSLSRPPVPTVTVLPLLSIENNPELTVLGDWFAEEICRSLSRTNLLSVISHLSSRAFAGRRIDIEVIRDKLGVDYCVSGNIHKLDDQVITDVDFLDASSGRILWTRRFSGKFRDFISDAGQGLTNIVQAVGSAIASDTLNYVRGRPITEISDHRLLMAGVSLMHRTTLRDFAQSRELLDEAVKRSPRSAEVLAWRGKWHILSVVNGWSSDPAQDTKSAVGSTAKALDIDPENAFCLTIDGFAHNNLLRRLDVASERYGMALTENPNEALSWLLRGALFAFQDAGQQAVHAAEKARQLSPIDPFKYFFDSLCSTAYLSAGDYTQALKFADMSLERNQRHLSTLRAKITALHFLDRTEEARDVGEELRRRQPGFSVEAYMRAHPAADYHLGQNVARALSAVGF</sequence>
<organism evidence="1 2">
    <name type="scientific">Roseibium marinum</name>
    <dbReference type="NCBI Taxonomy" id="281252"/>
    <lineage>
        <taxon>Bacteria</taxon>
        <taxon>Pseudomonadati</taxon>
        <taxon>Pseudomonadota</taxon>
        <taxon>Alphaproteobacteria</taxon>
        <taxon>Hyphomicrobiales</taxon>
        <taxon>Stappiaceae</taxon>
        <taxon>Roseibium</taxon>
    </lineage>
</organism>
<dbReference type="InterPro" id="IPR036388">
    <property type="entry name" value="WH-like_DNA-bd_sf"/>
</dbReference>
<gene>
    <name evidence="1" type="ORF">CLV41_1157</name>
</gene>
<dbReference type="InterPro" id="IPR011990">
    <property type="entry name" value="TPR-like_helical_dom_sf"/>
</dbReference>
<dbReference type="InterPro" id="IPR016032">
    <property type="entry name" value="Sig_transdc_resp-reg_C-effctor"/>
</dbReference>
<dbReference type="AlphaFoldDB" id="A0A2S3UKZ9"/>